<organism evidence="1 2">
    <name type="scientific">Romanomermis culicivorax</name>
    <name type="common">Nematode worm</name>
    <dbReference type="NCBI Taxonomy" id="13658"/>
    <lineage>
        <taxon>Eukaryota</taxon>
        <taxon>Metazoa</taxon>
        <taxon>Ecdysozoa</taxon>
        <taxon>Nematoda</taxon>
        <taxon>Enoplea</taxon>
        <taxon>Dorylaimia</taxon>
        <taxon>Mermithida</taxon>
        <taxon>Mermithoidea</taxon>
        <taxon>Mermithidae</taxon>
        <taxon>Romanomermis</taxon>
    </lineage>
</organism>
<proteinExistence type="predicted"/>
<accession>A0A915J521</accession>
<dbReference type="WBParaSite" id="nRc.2.0.1.t21526-RA">
    <property type="protein sequence ID" value="nRc.2.0.1.t21526-RA"/>
    <property type="gene ID" value="nRc.2.0.1.g21526"/>
</dbReference>
<reference evidence="2" key="1">
    <citation type="submission" date="2022-11" db="UniProtKB">
        <authorList>
            <consortium name="WormBaseParasite"/>
        </authorList>
    </citation>
    <scope>IDENTIFICATION</scope>
</reference>
<name>A0A915J521_ROMCU</name>
<protein>
    <submittedName>
        <fullName evidence="2">Uncharacterized protein</fullName>
    </submittedName>
</protein>
<evidence type="ECO:0000313" key="1">
    <source>
        <dbReference type="Proteomes" id="UP000887565"/>
    </source>
</evidence>
<evidence type="ECO:0000313" key="2">
    <source>
        <dbReference type="WBParaSite" id="nRc.2.0.1.t21526-RA"/>
    </source>
</evidence>
<dbReference type="Proteomes" id="UP000887565">
    <property type="component" value="Unplaced"/>
</dbReference>
<sequence>MSKKVFGVIKEWDQYPYIYVAKFVPPKIVARRCYATKRVHFEGFVTLLDARGQTTQNPRIDQIFRTVQLEEDNYDFSNRFPDFLDKKLDFLRPMTTYRDIGETMPKDAGIRLLIKIRIQL</sequence>
<dbReference type="AlphaFoldDB" id="A0A915J521"/>
<keyword evidence="1" id="KW-1185">Reference proteome</keyword>